<gene>
    <name evidence="2" type="ORF">GLOIN_2v1421158</name>
</gene>
<dbReference type="GO" id="GO:0005524">
    <property type="term" value="F:ATP binding"/>
    <property type="evidence" value="ECO:0007669"/>
    <property type="project" value="InterPro"/>
</dbReference>
<comment type="caution">
    <text evidence="2">The sequence shown here is derived from an EMBL/GenBank/DDBJ whole genome shotgun (WGS) entry which is preliminary data.</text>
</comment>
<dbReference type="InterPro" id="IPR011009">
    <property type="entry name" value="Kinase-like_dom_sf"/>
</dbReference>
<dbReference type="InterPro" id="IPR000719">
    <property type="entry name" value="Prot_kinase_dom"/>
</dbReference>
<dbReference type="InterPro" id="IPR051681">
    <property type="entry name" value="Ser/Thr_Kinases-Pseudokinases"/>
</dbReference>
<dbReference type="GO" id="GO:0004674">
    <property type="term" value="F:protein serine/threonine kinase activity"/>
    <property type="evidence" value="ECO:0007669"/>
    <property type="project" value="TreeGrafter"/>
</dbReference>
<feature type="non-terminal residue" evidence="2">
    <location>
        <position position="186"/>
    </location>
</feature>
<feature type="non-terminal residue" evidence="2">
    <location>
        <position position="1"/>
    </location>
</feature>
<organism evidence="2 3">
    <name type="scientific">Rhizophagus irregularis (strain DAOM 181602 / DAOM 197198 / MUCL 43194)</name>
    <name type="common">Arbuscular mycorrhizal fungus</name>
    <name type="synonym">Glomus intraradices</name>
    <dbReference type="NCBI Taxonomy" id="747089"/>
    <lineage>
        <taxon>Eukaryota</taxon>
        <taxon>Fungi</taxon>
        <taxon>Fungi incertae sedis</taxon>
        <taxon>Mucoromycota</taxon>
        <taxon>Glomeromycotina</taxon>
        <taxon>Glomeromycetes</taxon>
        <taxon>Glomerales</taxon>
        <taxon>Glomeraceae</taxon>
        <taxon>Rhizophagus</taxon>
    </lineage>
</organism>
<protein>
    <submittedName>
        <fullName evidence="2">Kinase-like domain-containing protein</fullName>
    </submittedName>
</protein>
<dbReference type="Pfam" id="PF07714">
    <property type="entry name" value="PK_Tyr_Ser-Thr"/>
    <property type="match status" value="1"/>
</dbReference>
<feature type="domain" description="Protein kinase" evidence="1">
    <location>
        <begin position="1"/>
        <end position="186"/>
    </location>
</feature>
<dbReference type="Proteomes" id="UP000018888">
    <property type="component" value="Unassembled WGS sequence"/>
</dbReference>
<evidence type="ECO:0000313" key="3">
    <source>
        <dbReference type="Proteomes" id="UP000018888"/>
    </source>
</evidence>
<reference evidence="2 3" key="1">
    <citation type="journal article" date="2013" name="Proc. Natl. Acad. Sci. U.S.A.">
        <title>Genome of an arbuscular mycorrhizal fungus provides insight into the oldest plant symbiosis.</title>
        <authorList>
            <person name="Tisserant E."/>
            <person name="Malbreil M."/>
            <person name="Kuo A."/>
            <person name="Kohler A."/>
            <person name="Symeonidi A."/>
            <person name="Balestrini R."/>
            <person name="Charron P."/>
            <person name="Duensing N."/>
            <person name="Frei Dit Frey N."/>
            <person name="Gianinazzi-Pearson V."/>
            <person name="Gilbert L.B."/>
            <person name="Handa Y."/>
            <person name="Herr J.R."/>
            <person name="Hijri M."/>
            <person name="Koul R."/>
            <person name="Kawaguchi M."/>
            <person name="Krajinski F."/>
            <person name="Lammers P.J."/>
            <person name="Masclaux F.G."/>
            <person name="Murat C."/>
            <person name="Morin E."/>
            <person name="Ndikumana S."/>
            <person name="Pagni M."/>
            <person name="Petitpierre D."/>
            <person name="Requena N."/>
            <person name="Rosikiewicz P."/>
            <person name="Riley R."/>
            <person name="Saito K."/>
            <person name="San Clemente H."/>
            <person name="Shapiro H."/>
            <person name="van Tuinen D."/>
            <person name="Becard G."/>
            <person name="Bonfante P."/>
            <person name="Paszkowski U."/>
            <person name="Shachar-Hill Y.Y."/>
            <person name="Tuskan G.A."/>
            <person name="Young P.W."/>
            <person name="Sanders I.R."/>
            <person name="Henrissat B."/>
            <person name="Rensing S.A."/>
            <person name="Grigoriev I.V."/>
            <person name="Corradi N."/>
            <person name="Roux C."/>
            <person name="Martin F."/>
        </authorList>
    </citation>
    <scope>NUCLEOTIDE SEQUENCE [LARGE SCALE GENOMIC DNA]</scope>
    <source>
        <strain evidence="2 3">DAOM 197198</strain>
    </source>
</reference>
<keyword evidence="3" id="KW-1185">Reference proteome</keyword>
<dbReference type="EMBL" id="AUPC02000415">
    <property type="protein sequence ID" value="POG60017.1"/>
    <property type="molecule type" value="Genomic_DNA"/>
</dbReference>
<dbReference type="PANTHER" id="PTHR44329">
    <property type="entry name" value="SERINE/THREONINE-PROTEIN KINASE TNNI3K-RELATED"/>
    <property type="match status" value="1"/>
</dbReference>
<proteinExistence type="predicted"/>
<accession>A0A2P4P3Q7</accession>
<sequence length="186" mass="21511">IVLQYAEGGNFNNWLNTNENYKFFDWENKMRTLYNIASGLKEIHEKHMVHRDFHTGNILFNTPSMEEYANRIYISDMGLCGKVSDINKTNIYGVMPYMAPEVLRGKPYTQAADIYSFGMIMHFVAAGIQPFNNRAHDHHLALDIINGIRPEINEPEAPKSYINLMKECWNINPENRPNIAELTKSL</sequence>
<evidence type="ECO:0000313" key="2">
    <source>
        <dbReference type="EMBL" id="POG60017.1"/>
    </source>
</evidence>
<reference evidence="2 3" key="2">
    <citation type="journal article" date="2018" name="New Phytol.">
        <title>High intraspecific genome diversity in the model arbuscular mycorrhizal symbiont Rhizophagus irregularis.</title>
        <authorList>
            <person name="Chen E.C.H."/>
            <person name="Morin E."/>
            <person name="Beaudet D."/>
            <person name="Noel J."/>
            <person name="Yildirir G."/>
            <person name="Ndikumana S."/>
            <person name="Charron P."/>
            <person name="St-Onge C."/>
            <person name="Giorgi J."/>
            <person name="Kruger M."/>
            <person name="Marton T."/>
            <person name="Ropars J."/>
            <person name="Grigoriev I.V."/>
            <person name="Hainaut M."/>
            <person name="Henrissat B."/>
            <person name="Roux C."/>
            <person name="Martin F."/>
            <person name="Corradi N."/>
        </authorList>
    </citation>
    <scope>NUCLEOTIDE SEQUENCE [LARGE SCALE GENOMIC DNA]</scope>
    <source>
        <strain evidence="2 3">DAOM 197198</strain>
    </source>
</reference>
<dbReference type="Gene3D" id="1.10.510.10">
    <property type="entry name" value="Transferase(Phosphotransferase) domain 1"/>
    <property type="match status" value="1"/>
</dbReference>
<dbReference type="AlphaFoldDB" id="A0A2P4P3Q7"/>
<dbReference type="SUPFAM" id="SSF56112">
    <property type="entry name" value="Protein kinase-like (PK-like)"/>
    <property type="match status" value="1"/>
</dbReference>
<dbReference type="PROSITE" id="PS50011">
    <property type="entry name" value="PROTEIN_KINASE_DOM"/>
    <property type="match status" value="1"/>
</dbReference>
<evidence type="ECO:0000259" key="1">
    <source>
        <dbReference type="PROSITE" id="PS50011"/>
    </source>
</evidence>
<name>A0A2P4P3Q7_RHIID</name>
<dbReference type="InterPro" id="IPR001245">
    <property type="entry name" value="Ser-Thr/Tyr_kinase_cat_dom"/>
</dbReference>